<organism evidence="3 4">
    <name type="scientific">Gluconacetobacter takamatsuzukensis</name>
    <dbReference type="NCBI Taxonomy" id="1286190"/>
    <lineage>
        <taxon>Bacteria</taxon>
        <taxon>Pseudomonadati</taxon>
        <taxon>Pseudomonadota</taxon>
        <taxon>Alphaproteobacteria</taxon>
        <taxon>Acetobacterales</taxon>
        <taxon>Acetobacteraceae</taxon>
        <taxon>Gluconacetobacter</taxon>
    </lineage>
</organism>
<evidence type="ECO:0000313" key="4">
    <source>
        <dbReference type="Proteomes" id="UP000540556"/>
    </source>
</evidence>
<dbReference type="AlphaFoldDB" id="A0A7W4KBH1"/>
<feature type="region of interest" description="Disordered" evidence="1">
    <location>
        <begin position="34"/>
        <end position="72"/>
    </location>
</feature>
<feature type="non-terminal residue" evidence="3">
    <location>
        <position position="72"/>
    </location>
</feature>
<evidence type="ECO:0000256" key="1">
    <source>
        <dbReference type="SAM" id="MobiDB-lite"/>
    </source>
</evidence>
<keyword evidence="2" id="KW-0732">Signal</keyword>
<feature type="compositionally biased region" description="Low complexity" evidence="1">
    <location>
        <begin position="53"/>
        <end position="72"/>
    </location>
</feature>
<evidence type="ECO:0000256" key="2">
    <source>
        <dbReference type="SAM" id="SignalP"/>
    </source>
</evidence>
<gene>
    <name evidence="3" type="ORF">HLH27_02385</name>
</gene>
<sequence length="72" mass="7403">MTRQTGFLRRHGRSFLLGSASLLMASASLPALAASGETDKAHVRHRAARAAHHAPAATTAAHPAAAARPAAR</sequence>
<dbReference type="RefSeq" id="WP_182947530.1">
    <property type="nucleotide sequence ID" value="NZ_JABEQK010000002.1"/>
</dbReference>
<dbReference type="EMBL" id="JABEQK010000002">
    <property type="protein sequence ID" value="MBB2203867.1"/>
    <property type="molecule type" value="Genomic_DNA"/>
</dbReference>
<name>A0A7W4KBH1_9PROT</name>
<accession>A0A7W4KBH1</accession>
<protein>
    <submittedName>
        <fullName evidence="3">Uncharacterized protein</fullName>
    </submittedName>
</protein>
<comment type="caution">
    <text evidence="3">The sequence shown here is derived from an EMBL/GenBank/DDBJ whole genome shotgun (WGS) entry which is preliminary data.</text>
</comment>
<feature type="chain" id="PRO_5030567720" evidence="2">
    <location>
        <begin position="34"/>
        <end position="72"/>
    </location>
</feature>
<feature type="compositionally biased region" description="Basic residues" evidence="1">
    <location>
        <begin position="42"/>
        <end position="52"/>
    </location>
</feature>
<proteinExistence type="predicted"/>
<dbReference type="Proteomes" id="UP000540556">
    <property type="component" value="Unassembled WGS sequence"/>
</dbReference>
<evidence type="ECO:0000313" key="3">
    <source>
        <dbReference type="EMBL" id="MBB2203867.1"/>
    </source>
</evidence>
<reference evidence="3 4" key="1">
    <citation type="submission" date="2020-04" db="EMBL/GenBank/DDBJ databases">
        <title>Description of novel Gluconacetobacter.</title>
        <authorList>
            <person name="Sombolestani A."/>
        </authorList>
    </citation>
    <scope>NUCLEOTIDE SEQUENCE [LARGE SCALE GENOMIC DNA]</scope>
    <source>
        <strain evidence="3 4">LMG 27800</strain>
    </source>
</reference>
<feature type="signal peptide" evidence="2">
    <location>
        <begin position="1"/>
        <end position="33"/>
    </location>
</feature>
<keyword evidence="4" id="KW-1185">Reference proteome</keyword>